<feature type="transmembrane region" description="Helical" evidence="7">
    <location>
        <begin position="12"/>
        <end position="42"/>
    </location>
</feature>
<feature type="transmembrane region" description="Helical" evidence="7">
    <location>
        <begin position="48"/>
        <end position="77"/>
    </location>
</feature>
<comment type="subcellular location">
    <subcellularLocation>
        <location evidence="1 7">Membrane</location>
        <topology evidence="1 7">Multi-pass membrane protein</topology>
    </subcellularLocation>
</comment>
<dbReference type="Pfam" id="PF00335">
    <property type="entry name" value="Tetraspanin"/>
    <property type="match status" value="1"/>
</dbReference>
<dbReference type="PRINTS" id="PR00259">
    <property type="entry name" value="TMFOUR"/>
</dbReference>
<keyword evidence="5 7" id="KW-0472">Membrane</keyword>
<dbReference type="InterPro" id="IPR018499">
    <property type="entry name" value="Tetraspanin/Peripherin"/>
</dbReference>
<dbReference type="Proteomes" id="UP001152798">
    <property type="component" value="Chromosome 4"/>
</dbReference>
<keyword evidence="4 7" id="KW-1133">Transmembrane helix</keyword>
<reference evidence="8" key="1">
    <citation type="submission" date="2022-01" db="EMBL/GenBank/DDBJ databases">
        <authorList>
            <person name="King R."/>
        </authorList>
    </citation>
    <scope>NUCLEOTIDE SEQUENCE</scope>
</reference>
<evidence type="ECO:0000256" key="5">
    <source>
        <dbReference type="ARBA" id="ARBA00023136"/>
    </source>
</evidence>
<dbReference type="AlphaFoldDB" id="A0A9P0MP36"/>
<dbReference type="PANTHER" id="PTHR19282:SF28">
    <property type="entry name" value="TETRASPANIN"/>
    <property type="match status" value="1"/>
</dbReference>
<feature type="transmembrane region" description="Helical" evidence="7">
    <location>
        <begin position="201"/>
        <end position="224"/>
    </location>
</feature>
<evidence type="ECO:0000256" key="1">
    <source>
        <dbReference type="ARBA" id="ARBA00004141"/>
    </source>
</evidence>
<sequence>MLLVNEGTGIRCIKFSIIFFSIILVITGMSLIIIGTTINSIYEEFSTFLATIFFSPATILVSVGFTIFGIACLGCLGAIRESSFMIMTFGTLLGMISILQLCAGLSNNILMSTIDMEIVHNLNKTLFSYSKNKESQVVFDNLQRELHCCGLSGPRDWQLIYNNGNIPKSCCAFEEYDSCKSTFNIGCHFILKTIVTESSKILTISAFLLAFTQVFGMLFSFYLAKMLKAQKLAREYRRWAIRSQLLNTVAYDPYCFDIKEPQYQLGKQQYLS</sequence>
<evidence type="ECO:0000256" key="7">
    <source>
        <dbReference type="RuleBase" id="RU361218"/>
    </source>
</evidence>
<dbReference type="InterPro" id="IPR008952">
    <property type="entry name" value="Tetraspanin_EC2_sf"/>
</dbReference>
<dbReference type="CDD" id="cd03127">
    <property type="entry name" value="tetraspanin_LEL"/>
    <property type="match status" value="1"/>
</dbReference>
<evidence type="ECO:0000256" key="4">
    <source>
        <dbReference type="ARBA" id="ARBA00022989"/>
    </source>
</evidence>
<name>A0A9P0MP36_NEZVI</name>
<dbReference type="EMBL" id="OV725080">
    <property type="protein sequence ID" value="CAH1399759.1"/>
    <property type="molecule type" value="Genomic_DNA"/>
</dbReference>
<dbReference type="Gene3D" id="1.10.1450.10">
    <property type="entry name" value="Tetraspanin"/>
    <property type="match status" value="1"/>
</dbReference>
<evidence type="ECO:0000313" key="8">
    <source>
        <dbReference type="EMBL" id="CAH1399759.1"/>
    </source>
</evidence>
<evidence type="ECO:0000256" key="3">
    <source>
        <dbReference type="ARBA" id="ARBA00022692"/>
    </source>
</evidence>
<feature type="transmembrane region" description="Helical" evidence="7">
    <location>
        <begin position="84"/>
        <end position="106"/>
    </location>
</feature>
<dbReference type="InterPro" id="IPR018503">
    <property type="entry name" value="Tetraspanin_CS"/>
</dbReference>
<keyword evidence="3 7" id="KW-0812">Transmembrane</keyword>
<comment type="similarity">
    <text evidence="2 7">Belongs to the tetraspanin (TM4SF) family.</text>
</comment>
<dbReference type="OrthoDB" id="10051815at2759"/>
<evidence type="ECO:0000256" key="2">
    <source>
        <dbReference type="ARBA" id="ARBA00006840"/>
    </source>
</evidence>
<accession>A0A9P0MP36</accession>
<dbReference type="PROSITE" id="PS00421">
    <property type="entry name" value="TM4_1"/>
    <property type="match status" value="1"/>
</dbReference>
<keyword evidence="6" id="KW-1015">Disulfide bond</keyword>
<dbReference type="SUPFAM" id="SSF48652">
    <property type="entry name" value="Tetraspanin"/>
    <property type="match status" value="1"/>
</dbReference>
<organism evidence="8 9">
    <name type="scientific">Nezara viridula</name>
    <name type="common">Southern green stink bug</name>
    <name type="synonym">Cimex viridulus</name>
    <dbReference type="NCBI Taxonomy" id="85310"/>
    <lineage>
        <taxon>Eukaryota</taxon>
        <taxon>Metazoa</taxon>
        <taxon>Ecdysozoa</taxon>
        <taxon>Arthropoda</taxon>
        <taxon>Hexapoda</taxon>
        <taxon>Insecta</taxon>
        <taxon>Pterygota</taxon>
        <taxon>Neoptera</taxon>
        <taxon>Paraneoptera</taxon>
        <taxon>Hemiptera</taxon>
        <taxon>Heteroptera</taxon>
        <taxon>Panheteroptera</taxon>
        <taxon>Pentatomomorpha</taxon>
        <taxon>Pentatomoidea</taxon>
        <taxon>Pentatomidae</taxon>
        <taxon>Pentatominae</taxon>
        <taxon>Nezara</taxon>
    </lineage>
</organism>
<dbReference type="GO" id="GO:0005886">
    <property type="term" value="C:plasma membrane"/>
    <property type="evidence" value="ECO:0007669"/>
    <property type="project" value="TreeGrafter"/>
</dbReference>
<dbReference type="InterPro" id="IPR000301">
    <property type="entry name" value="Tetraspanin_animals"/>
</dbReference>
<evidence type="ECO:0000313" key="9">
    <source>
        <dbReference type="Proteomes" id="UP001152798"/>
    </source>
</evidence>
<proteinExistence type="inferred from homology"/>
<keyword evidence="9" id="KW-1185">Reference proteome</keyword>
<feature type="disulfide bond" evidence="6">
    <location>
        <begin position="149"/>
        <end position="170"/>
    </location>
</feature>
<gene>
    <name evidence="8" type="ORF">NEZAVI_LOCUS9141</name>
</gene>
<feature type="disulfide bond" evidence="6">
    <location>
        <begin position="148"/>
        <end position="179"/>
    </location>
</feature>
<dbReference type="PIRSF" id="PIRSF002419">
    <property type="entry name" value="Tetraspanin"/>
    <property type="match status" value="1"/>
</dbReference>
<protein>
    <recommendedName>
        <fullName evidence="7">Tetraspanin</fullName>
    </recommendedName>
</protein>
<dbReference type="PANTHER" id="PTHR19282">
    <property type="entry name" value="TETRASPANIN"/>
    <property type="match status" value="1"/>
</dbReference>
<evidence type="ECO:0000256" key="6">
    <source>
        <dbReference type="PIRSR" id="PIRSR002419-1"/>
    </source>
</evidence>